<evidence type="ECO:0000313" key="12">
    <source>
        <dbReference type="EnsemblMetazoa" id="SMAR005850-PA"/>
    </source>
</evidence>
<dbReference type="GO" id="GO:0051453">
    <property type="term" value="P:regulation of intracellular pH"/>
    <property type="evidence" value="ECO:0007669"/>
    <property type="project" value="TreeGrafter"/>
</dbReference>
<dbReference type="InterPro" id="IPR011531">
    <property type="entry name" value="HCO3_transpt-like_TM_dom"/>
</dbReference>
<dbReference type="EMBL" id="JH431646">
    <property type="status" value="NOT_ANNOTATED_CDS"/>
    <property type="molecule type" value="Genomic_DNA"/>
</dbReference>
<feature type="transmembrane region" description="Helical" evidence="9">
    <location>
        <begin position="621"/>
        <end position="646"/>
    </location>
</feature>
<dbReference type="PhylomeDB" id="T1IXB9"/>
<protein>
    <recommendedName>
        <fullName evidence="9">Anion exchange protein</fullName>
    </recommendedName>
</protein>
<evidence type="ECO:0000313" key="13">
    <source>
        <dbReference type="Proteomes" id="UP000014500"/>
    </source>
</evidence>
<dbReference type="PRINTS" id="PR01231">
    <property type="entry name" value="HCO3TRNSPORT"/>
</dbReference>
<keyword evidence="6 9" id="KW-1133">Transmembrane helix</keyword>
<accession>T1IXB9</accession>
<comment type="subcellular location">
    <subcellularLocation>
        <location evidence="1">Basolateral cell membrane</location>
        <topology evidence="1">Multi-pass membrane protein</topology>
    </subcellularLocation>
    <subcellularLocation>
        <location evidence="9">Membrane</location>
        <topology evidence="9">Multi-pass membrane protein</topology>
    </subcellularLocation>
</comment>
<evidence type="ECO:0000256" key="2">
    <source>
        <dbReference type="ARBA" id="ARBA00010993"/>
    </source>
</evidence>
<dbReference type="SUPFAM" id="SSF55804">
    <property type="entry name" value="Phoshotransferase/anion transport protein"/>
    <property type="match status" value="1"/>
</dbReference>
<dbReference type="eggNOG" id="KOG1172">
    <property type="taxonomic scope" value="Eukaryota"/>
</dbReference>
<organism evidence="12 13">
    <name type="scientific">Strigamia maritima</name>
    <name type="common">European centipede</name>
    <name type="synonym">Geophilus maritimus</name>
    <dbReference type="NCBI Taxonomy" id="126957"/>
    <lineage>
        <taxon>Eukaryota</taxon>
        <taxon>Metazoa</taxon>
        <taxon>Ecdysozoa</taxon>
        <taxon>Arthropoda</taxon>
        <taxon>Myriapoda</taxon>
        <taxon>Chilopoda</taxon>
        <taxon>Pleurostigmophora</taxon>
        <taxon>Geophilomorpha</taxon>
        <taxon>Linotaeniidae</taxon>
        <taxon>Strigamia</taxon>
    </lineage>
</organism>
<feature type="transmembrane region" description="Helical" evidence="9">
    <location>
        <begin position="666"/>
        <end position="688"/>
    </location>
</feature>
<evidence type="ECO:0000256" key="4">
    <source>
        <dbReference type="ARBA" id="ARBA00022475"/>
    </source>
</evidence>
<dbReference type="STRING" id="126957.T1IXB9"/>
<feature type="transmembrane region" description="Helical" evidence="9">
    <location>
        <begin position="769"/>
        <end position="788"/>
    </location>
</feature>
<evidence type="ECO:0000256" key="3">
    <source>
        <dbReference type="ARBA" id="ARBA00022448"/>
    </source>
</evidence>
<comment type="similarity">
    <text evidence="2 9">Belongs to the anion exchanger (TC 2.A.31) family.</text>
</comment>
<evidence type="ECO:0000256" key="1">
    <source>
        <dbReference type="ARBA" id="ARBA00004554"/>
    </source>
</evidence>
<dbReference type="Proteomes" id="UP000014500">
    <property type="component" value="Unassembled WGS sequence"/>
</dbReference>
<keyword evidence="13" id="KW-1185">Reference proteome</keyword>
<dbReference type="InterPro" id="IPR003024">
    <property type="entry name" value="Na/HCO3_transpt"/>
</dbReference>
<feature type="transmembrane region" description="Helical" evidence="9">
    <location>
        <begin position="470"/>
        <end position="494"/>
    </location>
</feature>
<evidence type="ECO:0000256" key="8">
    <source>
        <dbReference type="ARBA" id="ARBA00023136"/>
    </source>
</evidence>
<dbReference type="NCBIfam" id="TIGR00834">
    <property type="entry name" value="ae"/>
    <property type="match status" value="1"/>
</dbReference>
<sequence>AKFTLSERISIIRNYDGEDAHPVYSELEELQINHGDYEWRQTARWLRFEEHVEQGGKRWSKPYVATLPLHAVFETRACLKSGDIMLDVGANSLEELAEVIVDHLVNSNQLEKEYKSKVKNLLLKRHHHLHEERISEEDFENDATKCISLRIKKDKKKFQVCGIAKFDPNLNHPAFSITTEEKKSEQLLLKGNQRFRRKMPDDVEAAALLVGELHFIDTPLVTFVRLKHGVQLGDLTEVTIPTRFVLLLLGPKGNINTFRDISRTFGAALSDEVFREIAYKARNRHDLITGLDEFIQSVTIIPASEWDPRIRIDPPDTIPSQESRKFPNKYEDEIDSEEEAEMIRRQTGLVRTGRLFGGLIDDVKRKLPWYWSDFKDAMAIQSVAAILFLFFATLSPIITFGGLLDMATDGNIAVIESLVSGFISGVLYGLLSGQPLTILNTTGPVLVFEAVTYTFCQDHNLNYLEFRCWIGIWTFVIMIFLVMFECSAYVCYITRFTEENFALLIAMVYIYQAIEKMILIAYDSPMQTHINRNNNNSIEKCQTANISDWISEQQNSTWISEQNSTNINSTVATCNETKYVPDVLLLSIIEFIGTFFFVIFLKAFRTSSFFPFKVRQILSDFAVVIAIAVFTIMDDSLGIATLKLFVPESFTPTRLDRGWFIHPTMYNPWWCIPLTILPAMLATILIFMDQMITAVIINRKENKLKKGPGYHLDLLVLAFLILINSFVGVPWLVAGTVVAITHVNALKMESEVVSPGEKPQFLGLRENRLTQITIFVLIGASVGMAKMLTYIPMPVLFGVFMYMGTSPLQAMHFFQRLLLFITPVKYQPDFPYLRFVRLWRVHIFTLIQLICMILMWIVKLTKSISISFPFMLVVMVIVRKGLDYVFTYEELKQLDDLLPGTSLKLKRDLEYGKRPLKVTILFFFQ</sequence>
<proteinExistence type="inferred from homology"/>
<evidence type="ECO:0000259" key="11">
    <source>
        <dbReference type="Pfam" id="PF07565"/>
    </source>
</evidence>
<reference evidence="13" key="1">
    <citation type="submission" date="2011-05" db="EMBL/GenBank/DDBJ databases">
        <authorList>
            <person name="Richards S.R."/>
            <person name="Qu J."/>
            <person name="Jiang H."/>
            <person name="Jhangiani S.N."/>
            <person name="Agravi P."/>
            <person name="Goodspeed R."/>
            <person name="Gross S."/>
            <person name="Mandapat C."/>
            <person name="Jackson L."/>
            <person name="Mathew T."/>
            <person name="Pu L."/>
            <person name="Thornton R."/>
            <person name="Saada N."/>
            <person name="Wilczek-Boney K.B."/>
            <person name="Lee S."/>
            <person name="Kovar C."/>
            <person name="Wu Y."/>
            <person name="Scherer S.E."/>
            <person name="Worley K.C."/>
            <person name="Muzny D.M."/>
            <person name="Gibbs R."/>
        </authorList>
    </citation>
    <scope>NUCLEOTIDE SEQUENCE</scope>
    <source>
        <strain evidence="13">Brora</strain>
    </source>
</reference>
<reference evidence="12" key="2">
    <citation type="submission" date="2015-02" db="UniProtKB">
        <authorList>
            <consortium name="EnsemblMetazoa"/>
        </authorList>
    </citation>
    <scope>IDENTIFICATION</scope>
</reference>
<feature type="transmembrane region" description="Helical" evidence="9">
    <location>
        <begin position="838"/>
        <end position="857"/>
    </location>
</feature>
<evidence type="ECO:0000256" key="6">
    <source>
        <dbReference type="ARBA" id="ARBA00022989"/>
    </source>
</evidence>
<keyword evidence="8 9" id="KW-0472">Membrane</keyword>
<evidence type="ECO:0000259" key="10">
    <source>
        <dbReference type="Pfam" id="PF00955"/>
    </source>
</evidence>
<feature type="transmembrane region" description="Helical" evidence="9">
    <location>
        <begin position="795"/>
        <end position="818"/>
    </location>
</feature>
<keyword evidence="7 9" id="KW-0406">Ion transport</keyword>
<dbReference type="EnsemblMetazoa" id="SMAR005850-RA">
    <property type="protein sequence ID" value="SMAR005850-PA"/>
    <property type="gene ID" value="SMAR005850"/>
</dbReference>
<dbReference type="GO" id="GO:0005452">
    <property type="term" value="F:solute:inorganic anion antiporter activity"/>
    <property type="evidence" value="ECO:0007669"/>
    <property type="project" value="InterPro"/>
</dbReference>
<dbReference type="PANTHER" id="PTHR11453:SF36">
    <property type="entry name" value="ANION EXCHANGE PROTEIN"/>
    <property type="match status" value="1"/>
</dbReference>
<feature type="domain" description="Band 3 cytoplasmic" evidence="11">
    <location>
        <begin position="21"/>
        <end position="308"/>
    </location>
</feature>
<name>T1IXB9_STRMM</name>
<feature type="transmembrane region" description="Helical" evidence="9">
    <location>
        <begin position="583"/>
        <end position="601"/>
    </location>
</feature>
<feature type="transmembrane region" description="Helical" evidence="9">
    <location>
        <begin position="411"/>
        <end position="431"/>
    </location>
</feature>
<feature type="transmembrane region" description="Helical" evidence="9">
    <location>
        <begin position="501"/>
        <end position="522"/>
    </location>
</feature>
<dbReference type="GO" id="GO:0008509">
    <property type="term" value="F:monoatomic anion transmembrane transporter activity"/>
    <property type="evidence" value="ECO:0007669"/>
    <property type="project" value="InterPro"/>
</dbReference>
<dbReference type="HOGENOM" id="CLU_002289_5_1_1"/>
<feature type="transmembrane region" description="Helical" evidence="9">
    <location>
        <begin position="383"/>
        <end position="404"/>
    </location>
</feature>
<dbReference type="GO" id="GO:0016323">
    <property type="term" value="C:basolateral plasma membrane"/>
    <property type="evidence" value="ECO:0007669"/>
    <property type="project" value="UniProtKB-SubCell"/>
</dbReference>
<dbReference type="Gene3D" id="3.40.930.10">
    <property type="entry name" value="Mannitol-specific EII, Chain A"/>
    <property type="match status" value="1"/>
</dbReference>
<keyword evidence="5 9" id="KW-0812">Transmembrane</keyword>
<evidence type="ECO:0000256" key="7">
    <source>
        <dbReference type="ARBA" id="ARBA00023065"/>
    </source>
</evidence>
<dbReference type="GO" id="GO:0008510">
    <property type="term" value="F:sodium:bicarbonate symporter activity"/>
    <property type="evidence" value="ECO:0007669"/>
    <property type="project" value="TreeGrafter"/>
</dbReference>
<keyword evidence="3 9" id="KW-0813">Transport</keyword>
<dbReference type="InterPro" id="IPR013769">
    <property type="entry name" value="Band3_cytoplasmic_dom"/>
</dbReference>
<dbReference type="PANTHER" id="PTHR11453">
    <property type="entry name" value="ANION EXCHANGE PROTEIN"/>
    <property type="match status" value="1"/>
</dbReference>
<evidence type="ECO:0000256" key="9">
    <source>
        <dbReference type="RuleBase" id="RU362035"/>
    </source>
</evidence>
<dbReference type="FunFam" id="1.10.287.570:FF:000001">
    <property type="entry name" value="Anion exchange protein"/>
    <property type="match status" value="1"/>
</dbReference>
<dbReference type="Gene3D" id="1.10.287.570">
    <property type="entry name" value="Helical hairpin bin"/>
    <property type="match status" value="1"/>
</dbReference>
<feature type="domain" description="Bicarbonate transporter-like transmembrane" evidence="10">
    <location>
        <begin position="354"/>
        <end position="898"/>
    </location>
</feature>
<feature type="transmembrane region" description="Helical" evidence="9">
    <location>
        <begin position="864"/>
        <end position="882"/>
    </location>
</feature>
<feature type="transmembrane region" description="Helical" evidence="9">
    <location>
        <begin position="709"/>
        <end position="733"/>
    </location>
</feature>
<evidence type="ECO:0000256" key="5">
    <source>
        <dbReference type="ARBA" id="ARBA00022692"/>
    </source>
</evidence>
<keyword evidence="4" id="KW-1003">Cell membrane</keyword>
<dbReference type="Pfam" id="PF00955">
    <property type="entry name" value="HCO3_cotransp"/>
    <property type="match status" value="1"/>
</dbReference>
<dbReference type="AlphaFoldDB" id="T1IXB9"/>
<dbReference type="InterPro" id="IPR003020">
    <property type="entry name" value="HCO3_transpt_euk"/>
</dbReference>
<dbReference type="PRINTS" id="PR01232">
    <property type="entry name" value="NAHCO3TRSPRT"/>
</dbReference>
<dbReference type="Pfam" id="PF07565">
    <property type="entry name" value="Band_3_cyto"/>
    <property type="match status" value="1"/>
</dbReference>
<dbReference type="InterPro" id="IPR016152">
    <property type="entry name" value="PTrfase/Anion_transptr"/>
</dbReference>